<dbReference type="NCBIfam" id="TIGR00254">
    <property type="entry name" value="GGDEF"/>
    <property type="match status" value="1"/>
</dbReference>
<feature type="transmembrane region" description="Helical" evidence="1">
    <location>
        <begin position="261"/>
        <end position="284"/>
    </location>
</feature>
<dbReference type="Pfam" id="PF00990">
    <property type="entry name" value="GGDEF"/>
    <property type="match status" value="1"/>
</dbReference>
<keyword evidence="1" id="KW-0812">Transmembrane</keyword>
<dbReference type="PANTHER" id="PTHR44757">
    <property type="entry name" value="DIGUANYLATE CYCLASE DGCP"/>
    <property type="match status" value="1"/>
</dbReference>
<dbReference type="SMART" id="SM00052">
    <property type="entry name" value="EAL"/>
    <property type="match status" value="1"/>
</dbReference>
<gene>
    <name evidence="4" type="ORF">GGQ66_001494</name>
</gene>
<organism evidence="4 5">
    <name type="scientific">Allorhizobium borbori</name>
    <dbReference type="NCBI Taxonomy" id="485907"/>
    <lineage>
        <taxon>Bacteria</taxon>
        <taxon>Pseudomonadati</taxon>
        <taxon>Pseudomonadota</taxon>
        <taxon>Alphaproteobacteria</taxon>
        <taxon>Hyphomicrobiales</taxon>
        <taxon>Rhizobiaceae</taxon>
        <taxon>Rhizobium/Agrobacterium group</taxon>
        <taxon>Allorhizobium</taxon>
    </lineage>
</organism>
<dbReference type="Gene3D" id="3.30.70.270">
    <property type="match status" value="1"/>
</dbReference>
<evidence type="ECO:0000259" key="2">
    <source>
        <dbReference type="PROSITE" id="PS50883"/>
    </source>
</evidence>
<protein>
    <submittedName>
        <fullName evidence="4">Diguanylate cyclase (GGDEF)-like protein</fullName>
    </submittedName>
</protein>
<dbReference type="PROSITE" id="PS50887">
    <property type="entry name" value="GGDEF"/>
    <property type="match status" value="1"/>
</dbReference>
<evidence type="ECO:0000259" key="3">
    <source>
        <dbReference type="PROSITE" id="PS50887"/>
    </source>
</evidence>
<dbReference type="InterPro" id="IPR035919">
    <property type="entry name" value="EAL_sf"/>
</dbReference>
<reference evidence="4 5" key="1">
    <citation type="submission" date="2020-08" db="EMBL/GenBank/DDBJ databases">
        <title>Genomic Encyclopedia of Type Strains, Phase IV (KMG-IV): sequencing the most valuable type-strain genomes for metagenomic binning, comparative biology and taxonomic classification.</title>
        <authorList>
            <person name="Goeker M."/>
        </authorList>
    </citation>
    <scope>NUCLEOTIDE SEQUENCE [LARGE SCALE GENOMIC DNA]</scope>
    <source>
        <strain evidence="4 5">DSM 26385</strain>
    </source>
</reference>
<feature type="domain" description="GGDEF" evidence="3">
    <location>
        <begin position="331"/>
        <end position="461"/>
    </location>
</feature>
<dbReference type="PROSITE" id="PS50883">
    <property type="entry name" value="EAL"/>
    <property type="match status" value="1"/>
</dbReference>
<dbReference type="InterPro" id="IPR052155">
    <property type="entry name" value="Biofilm_reg_signaling"/>
</dbReference>
<dbReference type="GO" id="GO:0003824">
    <property type="term" value="F:catalytic activity"/>
    <property type="evidence" value="ECO:0007669"/>
    <property type="project" value="UniProtKB-ARBA"/>
</dbReference>
<evidence type="ECO:0000313" key="4">
    <source>
        <dbReference type="EMBL" id="MBB4102939.1"/>
    </source>
</evidence>
<dbReference type="Pfam" id="PF05228">
    <property type="entry name" value="CHASE4"/>
    <property type="match status" value="1"/>
</dbReference>
<keyword evidence="1" id="KW-1133">Transmembrane helix</keyword>
<dbReference type="InterPro" id="IPR001633">
    <property type="entry name" value="EAL_dom"/>
</dbReference>
<dbReference type="InterPro" id="IPR000160">
    <property type="entry name" value="GGDEF_dom"/>
</dbReference>
<dbReference type="InterPro" id="IPR043128">
    <property type="entry name" value="Rev_trsase/Diguanyl_cyclase"/>
</dbReference>
<sequence>MQSLARLKWLSNVALAALVSLCFGGLVAGTLFWAAARSDEVAGTRQRDLAKLIVSKAQIGVAHDQESATVWDDAVREVSAGNLEWIDTNLGQWMHTYFGHDVALVTAADGKPIYQFSASSDEVVSPEQIQAAYQPLAETLRQRLAAEATEGVNDRVLTIGESDITQINGHPAIVSVKPIVSDTGDIEQTPGQQNLHIAIRYLDGSFPLEVGNEYQFSEMTYESVWTRTGDRAFIPLEMRSGGVVGYLTWRPFQPGRSVLHATLPTVGVIMALIFIATIVVTNAIRRRSDKLSESRQQLSHLALHDPLTGLANRTQFSKALERCLSSASEDQSTSVLFVDLDRFKAVNDTFGHPVGDRLLTLVAERMREIIPSALIARIGGDEFNILLQNTDEQAIVDACGRIVKNLHEPFMIDGRHISIGASVGASSTNGAIDPFELTRQADIALYHAKAAGRNTYALFGEHMDELLRTRRALEQDLRLALREGTTIEAVFQPVFASDTGELTSMEALARWNHKKLGPIAPDIFIPLAEETGLIADIGQIILDDTCRCLVDAPSTVSIAVNVSAIELASPSFPLRVLSTLESWEIDPSRLELEITESVAVEKRGAVESNIASLRGAGVRFAIDDFGTGYSSFARIRTLEIDRMKIDRSFIQDMEQSGNKELVSAMIAMAHARGMKITAEGVETLSQCQALKALRCDNLQGYLLSKPLSRDMALSKIGSDTSETLGPIAKA</sequence>
<dbReference type="FunFam" id="3.30.70.270:FF:000001">
    <property type="entry name" value="Diguanylate cyclase domain protein"/>
    <property type="match status" value="1"/>
</dbReference>
<dbReference type="CDD" id="cd01948">
    <property type="entry name" value="EAL"/>
    <property type="match status" value="1"/>
</dbReference>
<feature type="domain" description="EAL" evidence="2">
    <location>
        <begin position="470"/>
        <end position="720"/>
    </location>
</feature>
<dbReference type="Pfam" id="PF00563">
    <property type="entry name" value="EAL"/>
    <property type="match status" value="1"/>
</dbReference>
<dbReference type="RefSeq" id="WP_183791023.1">
    <property type="nucleotide sequence ID" value="NZ_JACIDU010000005.1"/>
</dbReference>
<evidence type="ECO:0000313" key="5">
    <source>
        <dbReference type="Proteomes" id="UP000584824"/>
    </source>
</evidence>
<accession>A0A7W6P1L7</accession>
<keyword evidence="5" id="KW-1185">Reference proteome</keyword>
<dbReference type="Proteomes" id="UP000584824">
    <property type="component" value="Unassembled WGS sequence"/>
</dbReference>
<dbReference type="InterPro" id="IPR029787">
    <property type="entry name" value="Nucleotide_cyclase"/>
</dbReference>
<keyword evidence="1" id="KW-0472">Membrane</keyword>
<dbReference type="Gene3D" id="3.20.20.450">
    <property type="entry name" value="EAL domain"/>
    <property type="match status" value="1"/>
</dbReference>
<proteinExistence type="predicted"/>
<name>A0A7W6P1L7_9HYPH</name>
<dbReference type="SUPFAM" id="SSF55073">
    <property type="entry name" value="Nucleotide cyclase"/>
    <property type="match status" value="1"/>
</dbReference>
<dbReference type="SUPFAM" id="SSF141868">
    <property type="entry name" value="EAL domain-like"/>
    <property type="match status" value="1"/>
</dbReference>
<evidence type="ECO:0000256" key="1">
    <source>
        <dbReference type="SAM" id="Phobius"/>
    </source>
</evidence>
<dbReference type="AlphaFoldDB" id="A0A7W6P1L7"/>
<dbReference type="PANTHER" id="PTHR44757:SF2">
    <property type="entry name" value="BIOFILM ARCHITECTURE MAINTENANCE PROTEIN MBAA"/>
    <property type="match status" value="1"/>
</dbReference>
<dbReference type="CDD" id="cd01949">
    <property type="entry name" value="GGDEF"/>
    <property type="match status" value="1"/>
</dbReference>
<dbReference type="InterPro" id="IPR007892">
    <property type="entry name" value="CHASE4"/>
</dbReference>
<dbReference type="SMART" id="SM00267">
    <property type="entry name" value="GGDEF"/>
    <property type="match status" value="1"/>
</dbReference>
<comment type="caution">
    <text evidence="4">The sequence shown here is derived from an EMBL/GenBank/DDBJ whole genome shotgun (WGS) entry which is preliminary data.</text>
</comment>
<dbReference type="EMBL" id="JACIDU010000005">
    <property type="protein sequence ID" value="MBB4102939.1"/>
    <property type="molecule type" value="Genomic_DNA"/>
</dbReference>